<reference evidence="1 2" key="1">
    <citation type="submission" date="2016-07" db="EMBL/GenBank/DDBJ databases">
        <title>Draft genome of Scalindua rubra, obtained from a brine-seawater interface in the Red Sea, sheds light on salt adaptation in anammox bacteria.</title>
        <authorList>
            <person name="Speth D.R."/>
            <person name="Lagkouvardos I."/>
            <person name="Wang Y."/>
            <person name="Qian P.-Y."/>
            <person name="Dutilh B.E."/>
            <person name="Jetten M.S."/>
        </authorList>
    </citation>
    <scope>NUCLEOTIDE SEQUENCE [LARGE SCALE GENOMIC DNA]</scope>
    <source>
        <strain evidence="1">BSI-1</strain>
    </source>
</reference>
<accession>A0A1E3XFB0</accession>
<comment type="caution">
    <text evidence="1">The sequence shown here is derived from an EMBL/GenBank/DDBJ whole genome shotgun (WGS) entry which is preliminary data.</text>
</comment>
<evidence type="ECO:0000313" key="1">
    <source>
        <dbReference type="EMBL" id="ODS34321.1"/>
    </source>
</evidence>
<evidence type="ECO:0000313" key="2">
    <source>
        <dbReference type="Proteomes" id="UP000094056"/>
    </source>
</evidence>
<organism evidence="1 2">
    <name type="scientific">Candidatus Scalindua rubra</name>
    <dbReference type="NCBI Taxonomy" id="1872076"/>
    <lineage>
        <taxon>Bacteria</taxon>
        <taxon>Pseudomonadati</taxon>
        <taxon>Planctomycetota</taxon>
        <taxon>Candidatus Brocadiia</taxon>
        <taxon>Candidatus Brocadiales</taxon>
        <taxon>Candidatus Scalinduaceae</taxon>
        <taxon>Candidatus Scalindua</taxon>
    </lineage>
</organism>
<gene>
    <name evidence="1" type="ORF">SCARUB_00580</name>
</gene>
<dbReference type="EMBL" id="MAYW01000009">
    <property type="protein sequence ID" value="ODS34321.1"/>
    <property type="molecule type" value="Genomic_DNA"/>
</dbReference>
<proteinExistence type="predicted"/>
<sequence>MPFKNIDTPIHIRKKLIAGYRKMTPQQKLQRVNELTKAVQQLALARIRKKYGNISEREQQLRLGALWLTRETMIRVFHWDPEQQGF</sequence>
<dbReference type="AlphaFoldDB" id="A0A1E3XFB0"/>
<protein>
    <submittedName>
        <fullName evidence="1">Uncharacterized protein</fullName>
    </submittedName>
</protein>
<dbReference type="Proteomes" id="UP000094056">
    <property type="component" value="Unassembled WGS sequence"/>
</dbReference>
<name>A0A1E3XFB0_9BACT</name>